<dbReference type="InterPro" id="IPR013083">
    <property type="entry name" value="Znf_RING/FYVE/PHD"/>
</dbReference>
<dbReference type="eggNOG" id="ENOG502R4SK">
    <property type="taxonomic scope" value="Eukaryota"/>
</dbReference>
<dbReference type="PROSITE" id="PS50089">
    <property type="entry name" value="ZF_RING_2"/>
    <property type="match status" value="1"/>
</dbReference>
<dbReference type="EnsemblPlants" id="LPERR04G13410.1">
    <property type="protein sequence ID" value="LPERR04G13410.1"/>
    <property type="gene ID" value="LPERR04G13410"/>
</dbReference>
<feature type="transmembrane region" description="Helical" evidence="6">
    <location>
        <begin position="12"/>
        <end position="35"/>
    </location>
</feature>
<accession>A0A0D9W6G1</accession>
<keyword evidence="9" id="KW-1185">Reference proteome</keyword>
<reference evidence="8" key="3">
    <citation type="submission" date="2015-04" db="UniProtKB">
        <authorList>
            <consortium name="EnsemblPlants"/>
        </authorList>
    </citation>
    <scope>IDENTIFICATION</scope>
</reference>
<dbReference type="STRING" id="77586.A0A0D9W6G1"/>
<evidence type="ECO:0000259" key="7">
    <source>
        <dbReference type="PROSITE" id="PS50089"/>
    </source>
</evidence>
<evidence type="ECO:0000256" key="2">
    <source>
        <dbReference type="ARBA" id="ARBA00022771"/>
    </source>
</evidence>
<evidence type="ECO:0000313" key="9">
    <source>
        <dbReference type="Proteomes" id="UP000032180"/>
    </source>
</evidence>
<evidence type="ECO:0000313" key="8">
    <source>
        <dbReference type="EnsemblPlants" id="LPERR04G13410.1"/>
    </source>
</evidence>
<dbReference type="InterPro" id="IPR001841">
    <property type="entry name" value="Znf_RING"/>
</dbReference>
<evidence type="ECO:0000256" key="1">
    <source>
        <dbReference type="ARBA" id="ARBA00022723"/>
    </source>
</evidence>
<dbReference type="AlphaFoldDB" id="A0A0D9W6G1"/>
<keyword evidence="1" id="KW-0479">Metal-binding</keyword>
<name>A0A0D9W6G1_9ORYZ</name>
<dbReference type="Proteomes" id="UP000032180">
    <property type="component" value="Chromosome 4"/>
</dbReference>
<dbReference type="Pfam" id="PF13639">
    <property type="entry name" value="zf-RING_2"/>
    <property type="match status" value="1"/>
</dbReference>
<reference evidence="9" key="2">
    <citation type="submission" date="2013-12" db="EMBL/GenBank/DDBJ databases">
        <authorList>
            <person name="Yu Y."/>
            <person name="Lee S."/>
            <person name="de Baynast K."/>
            <person name="Wissotski M."/>
            <person name="Liu L."/>
            <person name="Talag J."/>
            <person name="Goicoechea J."/>
            <person name="Angelova A."/>
            <person name="Jetty R."/>
            <person name="Kudrna D."/>
            <person name="Golser W."/>
            <person name="Rivera L."/>
            <person name="Zhang J."/>
            <person name="Wing R."/>
        </authorList>
    </citation>
    <scope>NUCLEOTIDE SEQUENCE</scope>
</reference>
<dbReference type="GO" id="GO:0008270">
    <property type="term" value="F:zinc ion binding"/>
    <property type="evidence" value="ECO:0007669"/>
    <property type="project" value="UniProtKB-KW"/>
</dbReference>
<evidence type="ECO:0000256" key="5">
    <source>
        <dbReference type="SAM" id="MobiDB-lite"/>
    </source>
</evidence>
<proteinExistence type="predicted"/>
<feature type="region of interest" description="Disordered" evidence="5">
    <location>
        <begin position="161"/>
        <end position="181"/>
    </location>
</feature>
<dbReference type="Gene3D" id="3.30.40.10">
    <property type="entry name" value="Zinc/RING finger domain, C3HC4 (zinc finger)"/>
    <property type="match status" value="1"/>
</dbReference>
<sequence>MDPTLEEVLEVVGVSLGGVVIVGGIVAAHACLRGISAGRETLRMLQVRKLGGVTTLERPSGRDCGMCKHPMDAGDEIRRLSCGHVFHTRWVDVWLRDHGLRCPSCRRIARCVRVVVEVEPEADVVVVVEPEAEVVVEIEPEAEADVVLEVESEEEVVIELAPEADLPQSQEGTRGPRRRPHVVIDMEAAAAATSSAQRPE</sequence>
<evidence type="ECO:0000256" key="3">
    <source>
        <dbReference type="ARBA" id="ARBA00022833"/>
    </source>
</evidence>
<keyword evidence="6" id="KW-0812">Transmembrane</keyword>
<feature type="domain" description="RING-type" evidence="7">
    <location>
        <begin position="64"/>
        <end position="106"/>
    </location>
</feature>
<dbReference type="Gramene" id="LPERR04G13410.1">
    <property type="protein sequence ID" value="LPERR04G13410.1"/>
    <property type="gene ID" value="LPERR04G13410"/>
</dbReference>
<dbReference type="HOGENOM" id="CLU_1367968_0_0_1"/>
<organism evidence="8 9">
    <name type="scientific">Leersia perrieri</name>
    <dbReference type="NCBI Taxonomy" id="77586"/>
    <lineage>
        <taxon>Eukaryota</taxon>
        <taxon>Viridiplantae</taxon>
        <taxon>Streptophyta</taxon>
        <taxon>Embryophyta</taxon>
        <taxon>Tracheophyta</taxon>
        <taxon>Spermatophyta</taxon>
        <taxon>Magnoliopsida</taxon>
        <taxon>Liliopsida</taxon>
        <taxon>Poales</taxon>
        <taxon>Poaceae</taxon>
        <taxon>BOP clade</taxon>
        <taxon>Oryzoideae</taxon>
        <taxon>Oryzeae</taxon>
        <taxon>Oryzinae</taxon>
        <taxon>Leersia</taxon>
    </lineage>
</organism>
<keyword evidence="3" id="KW-0862">Zinc</keyword>
<evidence type="ECO:0000256" key="4">
    <source>
        <dbReference type="PROSITE-ProRule" id="PRU00175"/>
    </source>
</evidence>
<reference evidence="8 9" key="1">
    <citation type="submission" date="2012-08" db="EMBL/GenBank/DDBJ databases">
        <title>Oryza genome evolution.</title>
        <authorList>
            <person name="Wing R.A."/>
        </authorList>
    </citation>
    <scope>NUCLEOTIDE SEQUENCE</scope>
</reference>
<dbReference type="SUPFAM" id="SSF57850">
    <property type="entry name" value="RING/U-box"/>
    <property type="match status" value="1"/>
</dbReference>
<keyword evidence="2 4" id="KW-0863">Zinc-finger</keyword>
<protein>
    <recommendedName>
        <fullName evidence="7">RING-type domain-containing protein</fullName>
    </recommendedName>
</protein>
<dbReference type="PANTHER" id="PTHR45969">
    <property type="entry name" value="RING ZINC FINGER PROTEIN-RELATED"/>
    <property type="match status" value="1"/>
</dbReference>
<evidence type="ECO:0000256" key="6">
    <source>
        <dbReference type="SAM" id="Phobius"/>
    </source>
</evidence>
<keyword evidence="6" id="KW-0472">Membrane</keyword>
<dbReference type="CDD" id="cd16448">
    <property type="entry name" value="RING-H2"/>
    <property type="match status" value="1"/>
</dbReference>
<keyword evidence="6" id="KW-1133">Transmembrane helix</keyword>